<feature type="domain" description="SAF" evidence="5">
    <location>
        <begin position="94"/>
        <end position="156"/>
    </location>
</feature>
<sequence>MRVLAIIWLTLLALAHPALAAPVDVLIEERARADYAADLPDGSEFDIILAEQPQADVVTLAEFWMDVPTGKFLVNAVLSNGTIQRLSGLAVVSIPVPVPNRRILPDEIISEDDLVSANLPMGQVGGYIVTTTDDVIGKQVRRMLSPGRPIQAQSIIQPLIIARGDRVDIVFSDGLLSLSSPGRALGDAHRGQEVRIVNLVSNKTVTAIATGDGTVEILR</sequence>
<evidence type="ECO:0000259" key="5">
    <source>
        <dbReference type="SMART" id="SM00858"/>
    </source>
</evidence>
<evidence type="ECO:0000313" key="6">
    <source>
        <dbReference type="EMBL" id="SFL30112.1"/>
    </source>
</evidence>
<feature type="chain" id="PRO_5011329767" description="Flagella basal body P-ring formation protein FlgA" evidence="4">
    <location>
        <begin position="21"/>
        <end position="219"/>
    </location>
</feature>
<dbReference type="SMART" id="SM00858">
    <property type="entry name" value="SAF"/>
    <property type="match status" value="1"/>
</dbReference>
<dbReference type="PANTHER" id="PTHR36307">
    <property type="entry name" value="FLAGELLA BASAL BODY P-RING FORMATION PROTEIN FLGA"/>
    <property type="match status" value="1"/>
</dbReference>
<dbReference type="Pfam" id="PF13144">
    <property type="entry name" value="ChapFlgA"/>
    <property type="match status" value="1"/>
</dbReference>
<keyword evidence="2 4" id="KW-0732">Signal</keyword>
<comment type="subcellular location">
    <subcellularLocation>
        <location evidence="1 4">Periplasm</location>
    </subcellularLocation>
</comment>
<evidence type="ECO:0000256" key="3">
    <source>
        <dbReference type="ARBA" id="ARBA00022764"/>
    </source>
</evidence>
<accession>A0A1I4GJ87</accession>
<evidence type="ECO:0000256" key="4">
    <source>
        <dbReference type="RuleBase" id="RU362063"/>
    </source>
</evidence>
<comment type="similarity">
    <text evidence="4">Belongs to the FlgA family.</text>
</comment>
<keyword evidence="3 4" id="KW-0574">Periplasm</keyword>
<dbReference type="InterPro" id="IPR013974">
    <property type="entry name" value="SAF"/>
</dbReference>
<evidence type="ECO:0000313" key="7">
    <source>
        <dbReference type="Proteomes" id="UP000199550"/>
    </source>
</evidence>
<dbReference type="CDD" id="cd11614">
    <property type="entry name" value="SAF_CpaB_FlgA_like"/>
    <property type="match status" value="1"/>
</dbReference>
<gene>
    <name evidence="6" type="ORF">SAMN04488004_11338</name>
</gene>
<dbReference type="GO" id="GO:0042597">
    <property type="term" value="C:periplasmic space"/>
    <property type="evidence" value="ECO:0007669"/>
    <property type="project" value="UniProtKB-SubCell"/>
</dbReference>
<keyword evidence="6" id="KW-0969">Cilium</keyword>
<dbReference type="Gene3D" id="3.90.1210.10">
    <property type="entry name" value="Antifreeze-like/N-acetylneuraminic acid synthase C-terminal domain"/>
    <property type="match status" value="1"/>
</dbReference>
<dbReference type="Gene3D" id="2.30.30.760">
    <property type="match status" value="1"/>
</dbReference>
<dbReference type="EMBL" id="FOTF01000013">
    <property type="protein sequence ID" value="SFL30112.1"/>
    <property type="molecule type" value="Genomic_DNA"/>
</dbReference>
<dbReference type="OrthoDB" id="7727421at2"/>
<organism evidence="6 7">
    <name type="scientific">Loktanella salsilacus</name>
    <dbReference type="NCBI Taxonomy" id="195913"/>
    <lineage>
        <taxon>Bacteria</taxon>
        <taxon>Pseudomonadati</taxon>
        <taxon>Pseudomonadota</taxon>
        <taxon>Alphaproteobacteria</taxon>
        <taxon>Rhodobacterales</taxon>
        <taxon>Roseobacteraceae</taxon>
        <taxon>Loktanella</taxon>
    </lineage>
</organism>
<name>A0A1I4GJ87_9RHOB</name>
<keyword evidence="6" id="KW-0966">Cell projection</keyword>
<dbReference type="InterPro" id="IPR017585">
    <property type="entry name" value="SAF_FlgA"/>
</dbReference>
<reference evidence="6 7" key="1">
    <citation type="submission" date="2016-10" db="EMBL/GenBank/DDBJ databases">
        <authorList>
            <person name="de Groot N.N."/>
        </authorList>
    </citation>
    <scope>NUCLEOTIDE SEQUENCE [LARGE SCALE GENOMIC DNA]</scope>
    <source>
        <strain evidence="6 7">DSM 16199</strain>
    </source>
</reference>
<dbReference type="STRING" id="195913.SAMN04488004_11338"/>
<evidence type="ECO:0000256" key="1">
    <source>
        <dbReference type="ARBA" id="ARBA00004418"/>
    </source>
</evidence>
<protein>
    <recommendedName>
        <fullName evidence="4">Flagella basal body P-ring formation protein FlgA</fullName>
    </recommendedName>
</protein>
<dbReference type="Proteomes" id="UP000199550">
    <property type="component" value="Unassembled WGS sequence"/>
</dbReference>
<dbReference type="AlphaFoldDB" id="A0A1I4GJ87"/>
<dbReference type="GO" id="GO:0044780">
    <property type="term" value="P:bacterial-type flagellum assembly"/>
    <property type="evidence" value="ECO:0007669"/>
    <property type="project" value="InterPro"/>
</dbReference>
<keyword evidence="7" id="KW-1185">Reference proteome</keyword>
<dbReference type="InterPro" id="IPR039246">
    <property type="entry name" value="Flagellar_FlgA"/>
</dbReference>
<feature type="signal peptide" evidence="4">
    <location>
        <begin position="1"/>
        <end position="20"/>
    </location>
</feature>
<proteinExistence type="inferred from homology"/>
<dbReference type="RefSeq" id="WP_090189999.1">
    <property type="nucleotide sequence ID" value="NZ_FOTF01000013.1"/>
</dbReference>
<keyword evidence="4" id="KW-1005">Bacterial flagellum biogenesis</keyword>
<comment type="function">
    <text evidence="4">Involved in the assembly process of the P-ring formation. It may associate with FlgF on the rod constituting a structure essential for the P-ring assembly or may act as a modulator protein for the P-ring assembly.</text>
</comment>
<dbReference type="NCBIfam" id="TIGR03170">
    <property type="entry name" value="flgA_cterm"/>
    <property type="match status" value="1"/>
</dbReference>
<dbReference type="PANTHER" id="PTHR36307:SF1">
    <property type="entry name" value="FLAGELLA BASAL BODY P-RING FORMATION PROTEIN FLGA"/>
    <property type="match status" value="1"/>
</dbReference>
<evidence type="ECO:0000256" key="2">
    <source>
        <dbReference type="ARBA" id="ARBA00022729"/>
    </source>
</evidence>
<keyword evidence="6" id="KW-0282">Flagellum</keyword>